<dbReference type="CDD" id="cd01991">
    <property type="entry name" value="Asn_synthase_B_C"/>
    <property type="match status" value="1"/>
</dbReference>
<feature type="active site" description="For GATase activity" evidence="9">
    <location>
        <position position="2"/>
    </location>
</feature>
<keyword evidence="9" id="KW-0028">Amino-acid biosynthesis</keyword>
<comment type="catalytic activity">
    <reaction evidence="8">
        <text>L-aspartate + L-glutamine + ATP + H2O = L-asparagine + L-glutamate + AMP + diphosphate + H(+)</text>
        <dbReference type="Rhea" id="RHEA:12228"/>
        <dbReference type="ChEBI" id="CHEBI:15377"/>
        <dbReference type="ChEBI" id="CHEBI:15378"/>
        <dbReference type="ChEBI" id="CHEBI:29985"/>
        <dbReference type="ChEBI" id="CHEBI:29991"/>
        <dbReference type="ChEBI" id="CHEBI:30616"/>
        <dbReference type="ChEBI" id="CHEBI:33019"/>
        <dbReference type="ChEBI" id="CHEBI:58048"/>
        <dbReference type="ChEBI" id="CHEBI:58359"/>
        <dbReference type="ChEBI" id="CHEBI:456215"/>
        <dbReference type="EC" id="6.3.5.4"/>
    </reaction>
</comment>
<dbReference type="InterPro" id="IPR001962">
    <property type="entry name" value="Asn_synthase"/>
</dbReference>
<evidence type="ECO:0000256" key="7">
    <source>
        <dbReference type="ARBA" id="ARBA00022962"/>
    </source>
</evidence>
<dbReference type="GO" id="GO:0005829">
    <property type="term" value="C:cytosol"/>
    <property type="evidence" value="ECO:0007669"/>
    <property type="project" value="TreeGrafter"/>
</dbReference>
<dbReference type="InterPro" id="IPR014729">
    <property type="entry name" value="Rossmann-like_a/b/a_fold"/>
</dbReference>
<dbReference type="InterPro" id="IPR033738">
    <property type="entry name" value="AsnB_N"/>
</dbReference>
<evidence type="ECO:0000256" key="4">
    <source>
        <dbReference type="ARBA" id="ARBA00022741"/>
    </source>
</evidence>
<dbReference type="Gene3D" id="3.60.20.10">
    <property type="entry name" value="Glutamine Phosphoribosylpyrophosphate, subunit 1, domain 1"/>
    <property type="match status" value="1"/>
</dbReference>
<evidence type="ECO:0000256" key="5">
    <source>
        <dbReference type="ARBA" id="ARBA00022840"/>
    </source>
</evidence>
<gene>
    <name evidence="13" type="primary">asnB</name>
    <name evidence="13" type="ORF">H9L09_17060</name>
</gene>
<dbReference type="NCBIfam" id="TIGR01536">
    <property type="entry name" value="asn_synth_AEB"/>
    <property type="match status" value="1"/>
</dbReference>
<dbReference type="EC" id="6.3.5.4" evidence="3"/>
<feature type="binding site" evidence="10">
    <location>
        <position position="300"/>
    </location>
    <ligand>
        <name>ATP</name>
        <dbReference type="ChEBI" id="CHEBI:30616"/>
    </ligand>
</feature>
<dbReference type="KEGG" id="nmes:H9L09_17060"/>
<keyword evidence="14" id="KW-1185">Reference proteome</keyword>
<dbReference type="Pfam" id="PF00733">
    <property type="entry name" value="Asn_synthase"/>
    <property type="match status" value="1"/>
</dbReference>
<comment type="pathway">
    <text evidence="1">Amino-acid biosynthesis; L-asparagine biosynthesis; L-asparagine from L-aspartate (L-Gln route): step 1/1.</text>
</comment>
<proteinExistence type="inferred from homology"/>
<dbReference type="SUPFAM" id="SSF52402">
    <property type="entry name" value="Adenine nucleotide alpha hydrolases-like"/>
    <property type="match status" value="1"/>
</dbReference>
<evidence type="ECO:0000313" key="14">
    <source>
        <dbReference type="Proteomes" id="UP000515947"/>
    </source>
</evidence>
<keyword evidence="6 9" id="KW-0061">Asparagine biosynthesis</keyword>
<protein>
    <recommendedName>
        <fullName evidence="3">asparagine synthase (glutamine-hydrolyzing)</fullName>
        <ecNumber evidence="3">6.3.5.4</ecNumber>
    </recommendedName>
</protein>
<dbReference type="SUPFAM" id="SSF56235">
    <property type="entry name" value="N-terminal nucleophile aminohydrolases (Ntn hydrolases)"/>
    <property type="match status" value="1"/>
</dbReference>
<accession>A0A7G9R9B1</accession>
<dbReference type="GO" id="GO:0005524">
    <property type="term" value="F:ATP binding"/>
    <property type="evidence" value="ECO:0007669"/>
    <property type="project" value="UniProtKB-KW"/>
</dbReference>
<reference evidence="13 14" key="1">
    <citation type="submission" date="2020-08" db="EMBL/GenBank/DDBJ databases">
        <title>Genome sequence of Nocardioides mesophilus KACC 16243T.</title>
        <authorList>
            <person name="Hyun D.-W."/>
            <person name="Bae J.-W."/>
        </authorList>
    </citation>
    <scope>NUCLEOTIDE SEQUENCE [LARGE SCALE GENOMIC DNA]</scope>
    <source>
        <strain evidence="13 14">KACC 16243</strain>
    </source>
</reference>
<dbReference type="RefSeq" id="WP_187578028.1">
    <property type="nucleotide sequence ID" value="NZ_CP060713.1"/>
</dbReference>
<keyword evidence="13" id="KW-0436">Ligase</keyword>
<dbReference type="InterPro" id="IPR006426">
    <property type="entry name" value="Asn_synth_AEB"/>
</dbReference>
<dbReference type="PANTHER" id="PTHR43284:SF1">
    <property type="entry name" value="ASPARAGINE SYNTHETASE"/>
    <property type="match status" value="1"/>
</dbReference>
<name>A0A7G9R9B1_9ACTN</name>
<dbReference type="AlphaFoldDB" id="A0A7G9R9B1"/>
<dbReference type="PANTHER" id="PTHR43284">
    <property type="entry name" value="ASPARAGINE SYNTHETASE (GLUTAMINE-HYDROLYZING)"/>
    <property type="match status" value="1"/>
</dbReference>
<dbReference type="Gene3D" id="3.40.50.620">
    <property type="entry name" value="HUPs"/>
    <property type="match status" value="1"/>
</dbReference>
<dbReference type="Proteomes" id="UP000515947">
    <property type="component" value="Chromosome"/>
</dbReference>
<evidence type="ECO:0000256" key="2">
    <source>
        <dbReference type="ARBA" id="ARBA00005752"/>
    </source>
</evidence>
<comment type="similarity">
    <text evidence="2">Belongs to the asparagine synthetase family.</text>
</comment>
<evidence type="ECO:0000256" key="6">
    <source>
        <dbReference type="ARBA" id="ARBA00022888"/>
    </source>
</evidence>
<keyword evidence="7 9" id="KW-0315">Glutamine amidotransferase</keyword>
<evidence type="ECO:0000313" key="13">
    <source>
        <dbReference type="EMBL" id="QNN52186.1"/>
    </source>
</evidence>
<organism evidence="13 14">
    <name type="scientific">Nocardioides mesophilus</name>
    <dbReference type="NCBI Taxonomy" id="433659"/>
    <lineage>
        <taxon>Bacteria</taxon>
        <taxon>Bacillati</taxon>
        <taxon>Actinomycetota</taxon>
        <taxon>Actinomycetes</taxon>
        <taxon>Propionibacteriales</taxon>
        <taxon>Nocardioidaceae</taxon>
        <taxon>Nocardioides</taxon>
    </lineage>
</organism>
<sequence length="646" mass="69950">MCGLAGVLDPRGTGAERLEEIAVALGTALRHRGPDGHGVWSDAAAGVALAHRRLSIIDVSEQGSQPMVSADGRYVLVFNGEIYNHPELAQRLRGDGVRLRGHSDTEVLLETIARRSLAEALGDANGMFALALWDRRERRLTLARDRLGEKPLYYGWVGGRFVFASEVRSLVLAPGFEGRLDAGALALLLRHSYIPAPHTVYEGVHKLLPGHLLDVTSAGSGEPRPFWTLAQAATAGRAHLLDETDEALVERAESLLQDSVRMRMVSDVPLGAFLSGGVDSSLVVALMQSVADQPVRTFSVAVGGQYDESQHAAAVAAHLGTRHTELRLSETEALTQAVRVPALYDEPFADPSALPTALVCAAAREHVTVCLTGDGGDEVMAGYNRYLAADRALSRVGRLPAGVRSGVAGAIRSVPPQQWDRMGALLPARRRPPDLGTKLHKLSGVLGSADTLGAYRSLTTVLDPAVLLPGVREPATAATDPSGRPAGLDPLHLMLFLDGVMTLPDDMLVKVDRASMAVSLECRVPLLDHRFVELAWSLPARAKVRDRQGKWLLRQVLHRHVPRELLDRPKQGFDPPVAGWLRGPLRDWVGDLLSPERLRRQGLLDPAAVATLTAEHMSGRRNHDYPLWTLLMLEGWLEGERVVAPA</sequence>
<dbReference type="GO" id="GO:0006529">
    <property type="term" value="P:asparagine biosynthetic process"/>
    <property type="evidence" value="ECO:0007669"/>
    <property type="project" value="UniProtKB-KW"/>
</dbReference>
<keyword evidence="4 10" id="KW-0547">Nucleotide-binding</keyword>
<evidence type="ECO:0000256" key="11">
    <source>
        <dbReference type="PIRSR" id="PIRSR001589-3"/>
    </source>
</evidence>
<dbReference type="EMBL" id="CP060713">
    <property type="protein sequence ID" value="QNN52186.1"/>
    <property type="molecule type" value="Genomic_DNA"/>
</dbReference>
<evidence type="ECO:0000256" key="1">
    <source>
        <dbReference type="ARBA" id="ARBA00005187"/>
    </source>
</evidence>
<dbReference type="CDD" id="cd00712">
    <property type="entry name" value="AsnB"/>
    <property type="match status" value="1"/>
</dbReference>
<evidence type="ECO:0000256" key="9">
    <source>
        <dbReference type="PIRSR" id="PIRSR001589-1"/>
    </source>
</evidence>
<evidence type="ECO:0000256" key="8">
    <source>
        <dbReference type="ARBA" id="ARBA00048741"/>
    </source>
</evidence>
<evidence type="ECO:0000256" key="3">
    <source>
        <dbReference type="ARBA" id="ARBA00012737"/>
    </source>
</evidence>
<feature type="domain" description="Glutamine amidotransferase type-2" evidence="12">
    <location>
        <begin position="2"/>
        <end position="218"/>
    </location>
</feature>
<feature type="binding site" evidence="10">
    <location>
        <position position="104"/>
    </location>
    <ligand>
        <name>L-glutamine</name>
        <dbReference type="ChEBI" id="CHEBI:58359"/>
    </ligand>
</feature>
<keyword evidence="5 10" id="KW-0067">ATP-binding</keyword>
<dbReference type="PIRSF" id="PIRSF001589">
    <property type="entry name" value="Asn_synthetase_glu-h"/>
    <property type="match status" value="1"/>
</dbReference>
<evidence type="ECO:0000256" key="10">
    <source>
        <dbReference type="PIRSR" id="PIRSR001589-2"/>
    </source>
</evidence>
<evidence type="ECO:0000259" key="12">
    <source>
        <dbReference type="PROSITE" id="PS51278"/>
    </source>
</evidence>
<dbReference type="InterPro" id="IPR017932">
    <property type="entry name" value="GATase_2_dom"/>
</dbReference>
<dbReference type="InterPro" id="IPR029055">
    <property type="entry name" value="Ntn_hydrolases_N"/>
</dbReference>
<dbReference type="PROSITE" id="PS51278">
    <property type="entry name" value="GATASE_TYPE_2"/>
    <property type="match status" value="1"/>
</dbReference>
<dbReference type="InterPro" id="IPR051786">
    <property type="entry name" value="ASN_synthetase/amidase"/>
</dbReference>
<dbReference type="Pfam" id="PF13537">
    <property type="entry name" value="GATase_7"/>
    <property type="match status" value="1"/>
</dbReference>
<feature type="site" description="Important for beta-aspartyl-AMP intermediate formation" evidence="11">
    <location>
        <position position="374"/>
    </location>
</feature>
<dbReference type="GO" id="GO:0004066">
    <property type="term" value="F:asparagine synthase (glutamine-hydrolyzing) activity"/>
    <property type="evidence" value="ECO:0007669"/>
    <property type="project" value="UniProtKB-EC"/>
</dbReference>